<dbReference type="EMBL" id="FWWU01000008">
    <property type="protein sequence ID" value="SMB85085.1"/>
    <property type="molecule type" value="Genomic_DNA"/>
</dbReference>
<dbReference type="AlphaFoldDB" id="A0A1W1UVB2"/>
<name>A0A1W1UVB2_9DEIO</name>
<proteinExistence type="predicted"/>
<dbReference type="Proteomes" id="UP000192582">
    <property type="component" value="Unassembled WGS sequence"/>
</dbReference>
<organism evidence="1 2">
    <name type="scientific">Deinococcus hopiensis KR-140</name>
    <dbReference type="NCBI Taxonomy" id="695939"/>
    <lineage>
        <taxon>Bacteria</taxon>
        <taxon>Thermotogati</taxon>
        <taxon>Deinococcota</taxon>
        <taxon>Deinococci</taxon>
        <taxon>Deinococcales</taxon>
        <taxon>Deinococcaceae</taxon>
        <taxon>Deinococcus</taxon>
    </lineage>
</organism>
<evidence type="ECO:0000313" key="1">
    <source>
        <dbReference type="EMBL" id="SMB85085.1"/>
    </source>
</evidence>
<gene>
    <name evidence="1" type="ORF">SAMN00790413_03255</name>
</gene>
<evidence type="ECO:0000313" key="2">
    <source>
        <dbReference type="Proteomes" id="UP000192582"/>
    </source>
</evidence>
<dbReference type="RefSeq" id="WP_084047176.1">
    <property type="nucleotide sequence ID" value="NZ_FWWU01000008.1"/>
</dbReference>
<protein>
    <submittedName>
        <fullName evidence="1">Uncharacterized protein</fullName>
    </submittedName>
</protein>
<accession>A0A1W1UVB2</accession>
<sequence>MTEEDLITLVLSSGNPRLHAPFEELVYRWLTGPQLPERRKRTVLRHLIRHARTSEGSMNNATPDPITQAIADLLEKSGHTPEEALTLAREATQRSRTE</sequence>
<reference evidence="1 2" key="1">
    <citation type="submission" date="2017-04" db="EMBL/GenBank/DDBJ databases">
        <authorList>
            <person name="Afonso C.L."/>
            <person name="Miller P.J."/>
            <person name="Scott M.A."/>
            <person name="Spackman E."/>
            <person name="Goraichik I."/>
            <person name="Dimitrov K.M."/>
            <person name="Suarez D.L."/>
            <person name="Swayne D.E."/>
        </authorList>
    </citation>
    <scope>NUCLEOTIDE SEQUENCE [LARGE SCALE GENOMIC DNA]</scope>
    <source>
        <strain evidence="1 2">KR-140</strain>
    </source>
</reference>
<keyword evidence="2" id="KW-1185">Reference proteome</keyword>